<reference evidence="3" key="1">
    <citation type="submission" date="2021-01" db="EMBL/GenBank/DDBJ databases">
        <authorList>
            <person name="Li R."/>
            <person name="Bekaert M."/>
        </authorList>
    </citation>
    <scope>NUCLEOTIDE SEQUENCE</scope>
    <source>
        <strain evidence="3">Farmed</strain>
    </source>
</reference>
<comment type="caution">
    <text evidence="3">The sequence shown here is derived from an EMBL/GenBank/DDBJ whole genome shotgun (WGS) entry which is preliminary data.</text>
</comment>
<name>A0A812DZN8_ACAPH</name>
<proteinExistence type="predicted"/>
<accession>A0A812DZN8</accession>
<feature type="coiled-coil region" evidence="1">
    <location>
        <begin position="47"/>
        <end position="76"/>
    </location>
</feature>
<evidence type="ECO:0000313" key="3">
    <source>
        <dbReference type="EMBL" id="CAE1311486.1"/>
    </source>
</evidence>
<dbReference type="Proteomes" id="UP000597762">
    <property type="component" value="Unassembled WGS sequence"/>
</dbReference>
<organism evidence="3 4">
    <name type="scientific">Acanthosepion pharaonis</name>
    <name type="common">Pharaoh cuttlefish</name>
    <name type="synonym">Sepia pharaonis</name>
    <dbReference type="NCBI Taxonomy" id="158019"/>
    <lineage>
        <taxon>Eukaryota</taxon>
        <taxon>Metazoa</taxon>
        <taxon>Spiralia</taxon>
        <taxon>Lophotrochozoa</taxon>
        <taxon>Mollusca</taxon>
        <taxon>Cephalopoda</taxon>
        <taxon>Coleoidea</taxon>
        <taxon>Decapodiformes</taxon>
        <taxon>Sepiida</taxon>
        <taxon>Sepiina</taxon>
        <taxon>Sepiidae</taxon>
        <taxon>Acanthosepion</taxon>
    </lineage>
</organism>
<keyword evidence="4" id="KW-1185">Reference proteome</keyword>
<dbReference type="EMBL" id="CAHIKZ030004502">
    <property type="protein sequence ID" value="CAE1311486.1"/>
    <property type="molecule type" value="Genomic_DNA"/>
</dbReference>
<dbReference type="AlphaFoldDB" id="A0A812DZN8"/>
<gene>
    <name evidence="3" type="ORF">SPHA_62919</name>
</gene>
<protein>
    <submittedName>
        <fullName evidence="3">Uncharacterized protein</fullName>
    </submittedName>
</protein>
<evidence type="ECO:0000313" key="4">
    <source>
        <dbReference type="Proteomes" id="UP000597762"/>
    </source>
</evidence>
<evidence type="ECO:0000256" key="2">
    <source>
        <dbReference type="SAM" id="MobiDB-lite"/>
    </source>
</evidence>
<sequence length="218" mass="24934">MKMLNIVGRGNSSRFPQNLPQNVIKSKETCKQQNRPADSSFFCFHTRHRSEARLRAEEEEEKLIQEQIERAEKLQKFQADVQKRVSAIRKMKQQKEIERGMKDMNIACNVMRSCVGLSTSVINPQKFLISLKQPNSSFDEVPHSLSQNPEILTPLSHDNNTKQQQLEEKMPSTSSTSAIFDQESGPVKIICDDKQSPNASYLITGGMKDKKKFNRVHV</sequence>
<feature type="compositionally biased region" description="Polar residues" evidence="2">
    <location>
        <begin position="155"/>
        <end position="164"/>
    </location>
</feature>
<evidence type="ECO:0000256" key="1">
    <source>
        <dbReference type="SAM" id="Coils"/>
    </source>
</evidence>
<keyword evidence="1" id="KW-0175">Coiled coil</keyword>
<feature type="region of interest" description="Disordered" evidence="2">
    <location>
        <begin position="155"/>
        <end position="176"/>
    </location>
</feature>